<feature type="transmembrane region" description="Helical" evidence="2">
    <location>
        <begin position="51"/>
        <end position="71"/>
    </location>
</feature>
<keyword evidence="4" id="KW-1185">Reference proteome</keyword>
<proteinExistence type="predicted"/>
<keyword evidence="2" id="KW-0472">Membrane</keyword>
<evidence type="ECO:0000313" key="4">
    <source>
        <dbReference type="Proteomes" id="UP000559027"/>
    </source>
</evidence>
<reference evidence="3 4" key="1">
    <citation type="journal article" date="2020" name="ISME J.">
        <title>Uncovering the hidden diversity of litter-decomposition mechanisms in mushroom-forming fungi.</title>
        <authorList>
            <person name="Floudas D."/>
            <person name="Bentzer J."/>
            <person name="Ahren D."/>
            <person name="Johansson T."/>
            <person name="Persson P."/>
            <person name="Tunlid A."/>
        </authorList>
    </citation>
    <scope>NUCLEOTIDE SEQUENCE [LARGE SCALE GENOMIC DNA]</scope>
    <source>
        <strain evidence="3 4">CBS 146.42</strain>
    </source>
</reference>
<evidence type="ECO:0000313" key="3">
    <source>
        <dbReference type="EMBL" id="KAF5356037.1"/>
    </source>
</evidence>
<feature type="transmembrane region" description="Helical" evidence="2">
    <location>
        <begin position="12"/>
        <end position="39"/>
    </location>
</feature>
<gene>
    <name evidence="3" type="ORF">D9756_003770</name>
</gene>
<keyword evidence="2" id="KW-0812">Transmembrane</keyword>
<accession>A0A8H5G0S8</accession>
<dbReference type="OrthoDB" id="2500246at2759"/>
<feature type="transmembrane region" description="Helical" evidence="2">
    <location>
        <begin position="77"/>
        <end position="108"/>
    </location>
</feature>
<protein>
    <submittedName>
        <fullName evidence="3">Uncharacterized protein</fullName>
    </submittedName>
</protein>
<evidence type="ECO:0000256" key="1">
    <source>
        <dbReference type="SAM" id="MobiDB-lite"/>
    </source>
</evidence>
<dbReference type="AlphaFoldDB" id="A0A8H5G0S8"/>
<keyword evidence="2" id="KW-1133">Transmembrane helix</keyword>
<sequence>MDFVQGLDPFKLVFGGVTLSFLLTLSPSPPYNLAIYLFGTYAQEQNDAVQSLKMFTGLLGISAIFDVIWMVRNHQSGFIRFLTIVLVLLKVAYPFLMPIPTFFSFLLVMRQRGAQFGGLSVGESTTVWSMPGGFTSAGRDGYQNLDDEGYNQPHHPPPRAAPKPPAQAPSNNQSAPGAYESV</sequence>
<comment type="caution">
    <text evidence="3">The sequence shown here is derived from an EMBL/GenBank/DDBJ whole genome shotgun (WGS) entry which is preliminary data.</text>
</comment>
<evidence type="ECO:0000256" key="2">
    <source>
        <dbReference type="SAM" id="Phobius"/>
    </source>
</evidence>
<organism evidence="3 4">
    <name type="scientific">Leucocoprinus leucothites</name>
    <dbReference type="NCBI Taxonomy" id="201217"/>
    <lineage>
        <taxon>Eukaryota</taxon>
        <taxon>Fungi</taxon>
        <taxon>Dikarya</taxon>
        <taxon>Basidiomycota</taxon>
        <taxon>Agaricomycotina</taxon>
        <taxon>Agaricomycetes</taxon>
        <taxon>Agaricomycetidae</taxon>
        <taxon>Agaricales</taxon>
        <taxon>Agaricineae</taxon>
        <taxon>Agaricaceae</taxon>
        <taxon>Leucocoprinus</taxon>
    </lineage>
</organism>
<dbReference type="EMBL" id="JAACJO010000007">
    <property type="protein sequence ID" value="KAF5356037.1"/>
    <property type="molecule type" value="Genomic_DNA"/>
</dbReference>
<name>A0A8H5G0S8_9AGAR</name>
<feature type="region of interest" description="Disordered" evidence="1">
    <location>
        <begin position="139"/>
        <end position="182"/>
    </location>
</feature>
<dbReference type="Proteomes" id="UP000559027">
    <property type="component" value="Unassembled WGS sequence"/>
</dbReference>
<feature type="compositionally biased region" description="Pro residues" evidence="1">
    <location>
        <begin position="154"/>
        <end position="167"/>
    </location>
</feature>